<organism evidence="1 2">
    <name type="scientific">Zasmidium cellare</name>
    <name type="common">Wine cellar mold</name>
    <name type="synonym">Racodium cellare</name>
    <dbReference type="NCBI Taxonomy" id="395010"/>
    <lineage>
        <taxon>Eukaryota</taxon>
        <taxon>Fungi</taxon>
        <taxon>Dikarya</taxon>
        <taxon>Ascomycota</taxon>
        <taxon>Pezizomycotina</taxon>
        <taxon>Dothideomycetes</taxon>
        <taxon>Dothideomycetidae</taxon>
        <taxon>Mycosphaerellales</taxon>
        <taxon>Mycosphaerellaceae</taxon>
        <taxon>Zasmidium</taxon>
    </lineage>
</organism>
<sequence length="175" mass="19926">MKPVQDADAELEIPTLARFATKNKYAGYIGEASRPGALFMFRTWRDLDNRKQAYLTILTWLESSPPEVSLQNPYFFCESGEMTWRDLSATIGEALHEAGKIHEPEPKSIPSEQYVDLFGKFTPDVVGCNARHKAERVRLLGWEPKHIDVKKSFVEEELPVLLKERTFKASNLALA</sequence>
<keyword evidence="2" id="KW-1185">Reference proteome</keyword>
<reference evidence="1 2" key="1">
    <citation type="journal article" date="2023" name="G3 (Bethesda)">
        <title>A chromosome-level genome assembly of Zasmidium syzygii isolated from banana leaves.</title>
        <authorList>
            <person name="van Westerhoven A.C."/>
            <person name="Mehrabi R."/>
            <person name="Talebi R."/>
            <person name="Steentjes M.B.F."/>
            <person name="Corcolon B."/>
            <person name="Chong P.A."/>
            <person name="Kema G.H.J."/>
            <person name="Seidl M.F."/>
        </authorList>
    </citation>
    <scope>NUCLEOTIDE SEQUENCE [LARGE SCALE GENOMIC DNA]</scope>
    <source>
        <strain evidence="1 2">P124</strain>
    </source>
</reference>
<protein>
    <submittedName>
        <fullName evidence="1">Uncharacterized protein</fullName>
    </submittedName>
</protein>
<proteinExistence type="predicted"/>
<comment type="caution">
    <text evidence="1">The sequence shown here is derived from an EMBL/GenBank/DDBJ whole genome shotgun (WGS) entry which is preliminary data.</text>
</comment>
<gene>
    <name evidence="1" type="ORF">PRZ48_008816</name>
</gene>
<name>A0ABR0EGI8_ZASCE</name>
<evidence type="ECO:0000313" key="1">
    <source>
        <dbReference type="EMBL" id="KAK4500627.1"/>
    </source>
</evidence>
<evidence type="ECO:0000313" key="2">
    <source>
        <dbReference type="Proteomes" id="UP001305779"/>
    </source>
</evidence>
<dbReference type="Proteomes" id="UP001305779">
    <property type="component" value="Unassembled WGS sequence"/>
</dbReference>
<dbReference type="EMBL" id="JAXOVC010000006">
    <property type="protein sequence ID" value="KAK4500627.1"/>
    <property type="molecule type" value="Genomic_DNA"/>
</dbReference>
<accession>A0ABR0EGI8</accession>